<dbReference type="GO" id="GO:0045025">
    <property type="term" value="C:mitochondrial degradosome"/>
    <property type="evidence" value="ECO:0007669"/>
    <property type="project" value="TreeGrafter"/>
</dbReference>
<comment type="catalytic activity">
    <reaction evidence="9">
        <text>ATP + H2O = ADP + phosphate + H(+)</text>
        <dbReference type="Rhea" id="RHEA:13065"/>
        <dbReference type="ChEBI" id="CHEBI:15377"/>
        <dbReference type="ChEBI" id="CHEBI:15378"/>
        <dbReference type="ChEBI" id="CHEBI:30616"/>
        <dbReference type="ChEBI" id="CHEBI:43474"/>
        <dbReference type="ChEBI" id="CHEBI:456216"/>
        <dbReference type="EC" id="3.6.4.13"/>
    </reaction>
</comment>
<dbReference type="AlphaFoldDB" id="A0AB34Q0M9"/>
<dbReference type="InterPro" id="IPR027417">
    <property type="entry name" value="P-loop_NTPase"/>
</dbReference>
<dbReference type="SMART" id="SM00490">
    <property type="entry name" value="HELICc"/>
    <property type="match status" value="1"/>
</dbReference>
<dbReference type="CDD" id="cd18805">
    <property type="entry name" value="SF2_C_suv3"/>
    <property type="match status" value="1"/>
</dbReference>
<accession>A0AB34Q0M9</accession>
<dbReference type="Gene3D" id="1.20.58.1080">
    <property type="match status" value="1"/>
</dbReference>
<evidence type="ECO:0000256" key="7">
    <source>
        <dbReference type="ARBA" id="ARBA00022946"/>
    </source>
</evidence>
<evidence type="ECO:0000313" key="12">
    <source>
        <dbReference type="EMBL" id="KGR14972.1"/>
    </source>
</evidence>
<dbReference type="GO" id="GO:0005524">
    <property type="term" value="F:ATP binding"/>
    <property type="evidence" value="ECO:0007669"/>
    <property type="project" value="UniProtKB-KW"/>
</dbReference>
<evidence type="ECO:0000256" key="5">
    <source>
        <dbReference type="ARBA" id="ARBA00022806"/>
    </source>
</evidence>
<evidence type="ECO:0000256" key="3">
    <source>
        <dbReference type="ARBA" id="ARBA00022741"/>
    </source>
</evidence>
<dbReference type="InterPro" id="IPR055206">
    <property type="entry name" value="DEXQc_SUV3"/>
</dbReference>
<dbReference type="PANTHER" id="PTHR12131">
    <property type="entry name" value="ATP-DEPENDENT RNA AND DNA HELICASE"/>
    <property type="match status" value="1"/>
</dbReference>
<dbReference type="InterPro" id="IPR022192">
    <property type="entry name" value="SUV3_C"/>
</dbReference>
<keyword evidence="4" id="KW-0378">Hydrolase</keyword>
<keyword evidence="5" id="KW-0347">Helicase</keyword>
<dbReference type="InterPro" id="IPR001650">
    <property type="entry name" value="Helicase_C-like"/>
</dbReference>
<dbReference type="Pfam" id="PF12513">
    <property type="entry name" value="SUV3_C"/>
    <property type="match status" value="1"/>
</dbReference>
<organism evidence="12 13">
    <name type="scientific">Candida albicans P78048</name>
    <dbReference type="NCBI Taxonomy" id="1094989"/>
    <lineage>
        <taxon>Eukaryota</taxon>
        <taxon>Fungi</taxon>
        <taxon>Dikarya</taxon>
        <taxon>Ascomycota</taxon>
        <taxon>Saccharomycotina</taxon>
        <taxon>Pichiomycetes</taxon>
        <taxon>Debaryomycetaceae</taxon>
        <taxon>Candida/Lodderomyces clade</taxon>
        <taxon>Candida</taxon>
    </lineage>
</organism>
<dbReference type="Gene3D" id="1.20.272.40">
    <property type="match status" value="1"/>
</dbReference>
<dbReference type="Pfam" id="PF00271">
    <property type="entry name" value="Helicase_C"/>
    <property type="match status" value="1"/>
</dbReference>
<dbReference type="Gene3D" id="3.40.50.300">
    <property type="entry name" value="P-loop containing nucleotide triphosphate hydrolases"/>
    <property type="match status" value="2"/>
</dbReference>
<keyword evidence="3" id="KW-0547">Nucleotide-binding</keyword>
<comment type="caution">
    <text evidence="12">The sequence shown here is derived from an EMBL/GenBank/DDBJ whole genome shotgun (WGS) entry which is preliminary data.</text>
</comment>
<dbReference type="GO" id="GO:0016787">
    <property type="term" value="F:hydrolase activity"/>
    <property type="evidence" value="ECO:0007669"/>
    <property type="project" value="UniProtKB-KW"/>
</dbReference>
<dbReference type="EC" id="3.6.4.13" evidence="2"/>
<protein>
    <recommendedName>
        <fullName evidence="10">ATP-dependent RNA helicase SUV3, mitochondrial</fullName>
        <ecNumber evidence="2">3.6.4.13</ecNumber>
    </recommendedName>
</protein>
<evidence type="ECO:0000256" key="1">
    <source>
        <dbReference type="ARBA" id="ARBA00004173"/>
    </source>
</evidence>
<dbReference type="GO" id="GO:0000965">
    <property type="term" value="P:mitochondrial RNA 3'-end processing"/>
    <property type="evidence" value="ECO:0007669"/>
    <property type="project" value="TreeGrafter"/>
</dbReference>
<dbReference type="FunFam" id="3.40.50.300:FF:000269">
    <property type="entry name" value="ATP-dependent RNA helicase SUPV3L1, mitochondrial"/>
    <property type="match status" value="1"/>
</dbReference>
<evidence type="ECO:0000256" key="6">
    <source>
        <dbReference type="ARBA" id="ARBA00022840"/>
    </source>
</evidence>
<dbReference type="Proteomes" id="UP000030161">
    <property type="component" value="Unassembled WGS sequence"/>
</dbReference>
<keyword evidence="7" id="KW-0809">Transit peptide</keyword>
<dbReference type="InterPro" id="IPR050699">
    <property type="entry name" value="RNA-DNA_Helicase"/>
</dbReference>
<sequence>MLLCQKPTYRLLRYSVKRYVASLYSLRGVSTRVNLIHRTYATTVAKDNIDHNDSSPVFNNNEVRFENINASIHPILLDLKNKLIKGKFDSPYTILNDQPSDVKTEIFQSFEQQLSKALSSKSTPENKITLVDYLNPTLDNISSLLHLISNNTYPNNFLEFSNLSSNNDLIMQLFTQLLHKIFLQYRIENASFEKPKVDFSNPAEWFPEARKMKRKIIMHVGPTNSGKTYNSLIKLSKSKTGYYAGPLRLLAREIYEKFNSQGIGCNLITGEEVVPSIDKYGKVSGIASGTIEMIPLHKKMDLCVIDEIQMIADPLRGSVWTNAVLGVLAHEIHLCGEESAVPFIQKMVEITGDELEIKKFNRLGKLTVEKSNTSLQQLKKGDCLVVFSKKKILKFKCDIERNTRLKVGVIYGALPPEIRSQEASKFNNGEYDVLVASDAIGMGLNLKINRIVFSGVNKFNGSTVEKLSVSQVKQIAGRAGRFSAQHGSKEGFVTALHRSSLVYIDQCLKTPVSEISKACIWPTSNIWRQYMANDPHKSSLSSVYENFLTNVLKFQSDNFFISELDQKVQLLNLVAKNRLLSTMIIDDQLTISETPINFRTSVNPKLLKNTVIKFYETIVKRDCKSILDFDFLDLELLSQNSFVGTDVMVPLQKVDKLEDMHRLVLLFLWLSQRFPTLFIDKDSAMEVKALVEKRINQELVNVERANSFFSDRSNGYEPRR</sequence>
<dbReference type="PROSITE" id="PS51194">
    <property type="entry name" value="HELICASE_CTER"/>
    <property type="match status" value="1"/>
</dbReference>
<dbReference type="FunFam" id="3.40.50.300:FF:001549">
    <property type="entry name" value="SUV3p ATP-dependent RNA helicase"/>
    <property type="match status" value="1"/>
</dbReference>
<dbReference type="Pfam" id="PF22527">
    <property type="entry name" value="DEXQc_Suv3"/>
    <property type="match status" value="1"/>
</dbReference>
<dbReference type="EMBL" id="AJIX01000012">
    <property type="protein sequence ID" value="KGR14972.1"/>
    <property type="molecule type" value="Genomic_DNA"/>
</dbReference>
<evidence type="ECO:0000313" key="13">
    <source>
        <dbReference type="Proteomes" id="UP000030161"/>
    </source>
</evidence>
<dbReference type="InterPro" id="IPR044774">
    <property type="entry name" value="Suv3_DEXQc"/>
</dbReference>
<evidence type="ECO:0000256" key="8">
    <source>
        <dbReference type="ARBA" id="ARBA00023128"/>
    </source>
</evidence>
<keyword evidence="8" id="KW-0496">Mitochondrion</keyword>
<gene>
    <name evidence="12" type="ORF">MG3_01848</name>
</gene>
<dbReference type="CDD" id="cd17913">
    <property type="entry name" value="DEXQc_Suv3"/>
    <property type="match status" value="1"/>
</dbReference>
<evidence type="ECO:0000256" key="2">
    <source>
        <dbReference type="ARBA" id="ARBA00012552"/>
    </source>
</evidence>
<feature type="domain" description="Helicase C-terminal" evidence="11">
    <location>
        <begin position="359"/>
        <end position="523"/>
    </location>
</feature>
<evidence type="ECO:0000259" key="11">
    <source>
        <dbReference type="PROSITE" id="PS51194"/>
    </source>
</evidence>
<evidence type="ECO:0000256" key="4">
    <source>
        <dbReference type="ARBA" id="ARBA00022801"/>
    </source>
</evidence>
<dbReference type="PANTHER" id="PTHR12131:SF1">
    <property type="entry name" value="ATP-DEPENDENT RNA HELICASE SUPV3L1, MITOCHONDRIAL-RELATED"/>
    <property type="match status" value="1"/>
</dbReference>
<comment type="subcellular location">
    <subcellularLocation>
        <location evidence="1">Mitochondrion</location>
    </subcellularLocation>
</comment>
<dbReference type="SMR" id="A0AB34Q0M9"/>
<keyword evidence="6" id="KW-0067">ATP-binding</keyword>
<dbReference type="GO" id="GO:0003724">
    <property type="term" value="F:RNA helicase activity"/>
    <property type="evidence" value="ECO:0007669"/>
    <property type="project" value="UniProtKB-EC"/>
</dbReference>
<name>A0AB34Q0M9_CANAX</name>
<reference evidence="12 13" key="1">
    <citation type="submission" date="2013-12" db="EMBL/GenBank/DDBJ databases">
        <title>The Genome Sequence of Candida albicans P78048.</title>
        <authorList>
            <consortium name="The Broad Institute Genome Sequencing Platform"/>
            <consortium name="The Broad Institute Genome Sequencing Center for Infectious Disease"/>
            <person name="Cuomo C."/>
            <person name="Bennett R."/>
            <person name="Hirakawa M."/>
            <person name="Noverr M."/>
            <person name="Mitchell A."/>
            <person name="Young S.K."/>
            <person name="Zeng Q."/>
            <person name="Gargeya S."/>
            <person name="Fitzgerald M."/>
            <person name="Abouelleil A."/>
            <person name="Alvarado L."/>
            <person name="Berlin A.M."/>
            <person name="Chapman S.B."/>
            <person name="Dewar J."/>
            <person name="Goldberg J."/>
            <person name="Griggs A."/>
            <person name="Gujja S."/>
            <person name="Hansen M."/>
            <person name="Howarth C."/>
            <person name="Imamovic A."/>
            <person name="Larimer J."/>
            <person name="McCowan C."/>
            <person name="Murphy C."/>
            <person name="Pearson M."/>
            <person name="Priest M."/>
            <person name="Roberts A."/>
            <person name="Saif S."/>
            <person name="Shea T."/>
            <person name="Sykes S."/>
            <person name="Wortman J."/>
            <person name="Nusbaum C."/>
            <person name="Birren B."/>
        </authorList>
    </citation>
    <scope>NUCLEOTIDE SEQUENCE [LARGE SCALE GENOMIC DNA]</scope>
    <source>
        <strain evidence="12 13">P78048</strain>
    </source>
</reference>
<dbReference type="SUPFAM" id="SSF52540">
    <property type="entry name" value="P-loop containing nucleoside triphosphate hydrolases"/>
    <property type="match status" value="1"/>
</dbReference>
<proteinExistence type="predicted"/>
<evidence type="ECO:0000256" key="9">
    <source>
        <dbReference type="ARBA" id="ARBA00047984"/>
    </source>
</evidence>
<evidence type="ECO:0000256" key="10">
    <source>
        <dbReference type="ARBA" id="ARBA00071444"/>
    </source>
</evidence>